<dbReference type="GO" id="GO:0005886">
    <property type="term" value="C:plasma membrane"/>
    <property type="evidence" value="ECO:0007669"/>
    <property type="project" value="TreeGrafter"/>
</dbReference>
<dbReference type="PANTHER" id="PTHR41983:SF2">
    <property type="entry name" value="SHORT-CHAIN FATTY ACID TRANSPORTER-RELATED"/>
    <property type="match status" value="1"/>
</dbReference>
<evidence type="ECO:0000313" key="1">
    <source>
        <dbReference type="EMBL" id="SPC23832.1"/>
    </source>
</evidence>
<reference evidence="1 2" key="1">
    <citation type="submission" date="2018-01" db="EMBL/GenBank/DDBJ databases">
        <authorList>
            <person name="Clerissi C."/>
        </authorList>
    </citation>
    <scope>NUCLEOTIDE SEQUENCE [LARGE SCALE GENOMIC DNA]</scope>
    <source>
        <strain evidence="1">Cupriavidus taiwanensis STM 6021</strain>
    </source>
</reference>
<dbReference type="AlphaFoldDB" id="A0A375DSM0"/>
<gene>
    <name evidence="1" type="primary">atoE</name>
    <name evidence="1" type="ORF">CBM2594_B80223</name>
</gene>
<evidence type="ECO:0000313" key="2">
    <source>
        <dbReference type="Proteomes" id="UP000257139"/>
    </source>
</evidence>
<name>A0A375DSM0_9BURK</name>
<proteinExistence type="predicted"/>
<dbReference type="Proteomes" id="UP000257139">
    <property type="component" value="Chromosome CBM2594_b"/>
</dbReference>
<sequence length="446" mass="47758">MNKIAGFFTELMRRYLPDPFVFAIGLTLLTMALAVLVQGQAAPAVIASWGKGFWNLLAFTTQMAVILAMGYVLATAPLTDRMLDRIVGAVHTPRTAIIVATLVGGIGSYLNWGFGLVIGGIIARKLALKVRGVHYPLIIASAYSGFTLYGLGLSASIPVLISTPGHPMEKAMGVIPLSETIFSTPMLLTSLAVIVTLPLLNAWLHPRHPAEVVEIRRDQEPARAEAASAHSIGGENTLAGRLNNSRILSLAIGLCGMAYAVIYFTQGGSLDLNLINFLILFAGVLLLGTPVNYVAKLNEGIKTISGIILQYPFYAGIMAIMAGSGLVDTISRVFVDIATPQTLPFWGLVSSFVINFFAPSGGGHWVIQGPFMVDAAKAINSSVSQTSMSVMLGNAWNDLVQPFWILPALALSKLNLKDVMGYTVIMMFWVGLIYIAAMLMWGAQIA</sequence>
<dbReference type="EMBL" id="LT978514">
    <property type="protein sequence ID" value="SPC23832.1"/>
    <property type="molecule type" value="Genomic_DNA"/>
</dbReference>
<dbReference type="RefSeq" id="WP_025585121.1">
    <property type="nucleotide sequence ID" value="NZ_LT976860.1"/>
</dbReference>
<protein>
    <submittedName>
        <fullName evidence="1">Short-chain fatty acids transporter</fullName>
    </submittedName>
</protein>
<accession>A0A375DSM0</accession>
<dbReference type="PANTHER" id="PTHR41983">
    <property type="entry name" value="SHORT-CHAIN FATTY ACID TRANSPORTER-RELATED"/>
    <property type="match status" value="1"/>
</dbReference>
<dbReference type="InterPro" id="IPR006160">
    <property type="entry name" value="SCFA_transpt_AtoE"/>
</dbReference>
<dbReference type="Pfam" id="PF02667">
    <property type="entry name" value="SCFA_trans"/>
    <property type="match status" value="1"/>
</dbReference>
<organism evidence="1 2">
    <name type="scientific">Cupriavidus taiwanensis</name>
    <dbReference type="NCBI Taxonomy" id="164546"/>
    <lineage>
        <taxon>Bacteria</taxon>
        <taxon>Pseudomonadati</taxon>
        <taxon>Pseudomonadota</taxon>
        <taxon>Betaproteobacteria</taxon>
        <taxon>Burkholderiales</taxon>
        <taxon>Burkholderiaceae</taxon>
        <taxon>Cupriavidus</taxon>
    </lineage>
</organism>